<reference evidence="2" key="1">
    <citation type="journal article" date="2020" name="Stud. Mycol.">
        <title>101 Dothideomycetes genomes: a test case for predicting lifestyles and emergence of pathogens.</title>
        <authorList>
            <person name="Haridas S."/>
            <person name="Albert R."/>
            <person name="Binder M."/>
            <person name="Bloem J."/>
            <person name="Labutti K."/>
            <person name="Salamov A."/>
            <person name="Andreopoulos B."/>
            <person name="Baker S."/>
            <person name="Barry K."/>
            <person name="Bills G."/>
            <person name="Bluhm B."/>
            <person name="Cannon C."/>
            <person name="Castanera R."/>
            <person name="Culley D."/>
            <person name="Daum C."/>
            <person name="Ezra D."/>
            <person name="Gonzalez J."/>
            <person name="Henrissat B."/>
            <person name="Kuo A."/>
            <person name="Liang C."/>
            <person name="Lipzen A."/>
            <person name="Lutzoni F."/>
            <person name="Magnuson J."/>
            <person name="Mondo S."/>
            <person name="Nolan M."/>
            <person name="Ohm R."/>
            <person name="Pangilinan J."/>
            <person name="Park H.-J."/>
            <person name="Ramirez L."/>
            <person name="Alfaro M."/>
            <person name="Sun H."/>
            <person name="Tritt A."/>
            <person name="Yoshinaga Y."/>
            <person name="Zwiers L.-H."/>
            <person name="Turgeon B."/>
            <person name="Goodwin S."/>
            <person name="Spatafora J."/>
            <person name="Crous P."/>
            <person name="Grigoriev I."/>
        </authorList>
    </citation>
    <scope>NUCLEOTIDE SEQUENCE</scope>
    <source>
        <strain evidence="2">CBS 123094</strain>
    </source>
</reference>
<keyword evidence="1" id="KW-0472">Membrane</keyword>
<organism evidence="2 3">
    <name type="scientific">Amniculicola lignicola CBS 123094</name>
    <dbReference type="NCBI Taxonomy" id="1392246"/>
    <lineage>
        <taxon>Eukaryota</taxon>
        <taxon>Fungi</taxon>
        <taxon>Dikarya</taxon>
        <taxon>Ascomycota</taxon>
        <taxon>Pezizomycotina</taxon>
        <taxon>Dothideomycetes</taxon>
        <taxon>Pleosporomycetidae</taxon>
        <taxon>Pleosporales</taxon>
        <taxon>Amniculicolaceae</taxon>
        <taxon>Amniculicola</taxon>
    </lineage>
</organism>
<evidence type="ECO:0000313" key="2">
    <source>
        <dbReference type="EMBL" id="KAF1996165.1"/>
    </source>
</evidence>
<accession>A0A6A5WAL4</accession>
<feature type="transmembrane region" description="Helical" evidence="1">
    <location>
        <begin position="118"/>
        <end position="145"/>
    </location>
</feature>
<sequence length="160" mass="17753">MIRELDPANYFSPQAAPMGKQLSDPDLLPINPTVLRVFTAIVLGAAASRFQYEPWKYYVVEFLGLIAILMNALLQQDNSNLNFEVLAFSVAVLGPTALSEMAMNFPDEKGSFSLIAGVVWIISVACTGFLSCVLYFVAFTFGVLLEQIESLCRMRDENRN</sequence>
<feature type="transmembrane region" description="Helical" evidence="1">
    <location>
        <begin position="55"/>
        <end position="74"/>
    </location>
</feature>
<keyword evidence="1" id="KW-0812">Transmembrane</keyword>
<proteinExistence type="predicted"/>
<protein>
    <submittedName>
        <fullName evidence="2">Uncharacterized protein</fullName>
    </submittedName>
</protein>
<feature type="transmembrane region" description="Helical" evidence="1">
    <location>
        <begin position="81"/>
        <end position="98"/>
    </location>
</feature>
<dbReference type="AlphaFoldDB" id="A0A6A5WAL4"/>
<evidence type="ECO:0000313" key="3">
    <source>
        <dbReference type="Proteomes" id="UP000799779"/>
    </source>
</evidence>
<dbReference type="EMBL" id="ML977628">
    <property type="protein sequence ID" value="KAF1996165.1"/>
    <property type="molecule type" value="Genomic_DNA"/>
</dbReference>
<keyword evidence="3" id="KW-1185">Reference proteome</keyword>
<gene>
    <name evidence="2" type="ORF">P154DRAFT_538170</name>
</gene>
<name>A0A6A5WAL4_9PLEO</name>
<dbReference type="Proteomes" id="UP000799779">
    <property type="component" value="Unassembled WGS sequence"/>
</dbReference>
<keyword evidence="1" id="KW-1133">Transmembrane helix</keyword>
<evidence type="ECO:0000256" key="1">
    <source>
        <dbReference type="SAM" id="Phobius"/>
    </source>
</evidence>